<dbReference type="Proteomes" id="UP000238642">
    <property type="component" value="Unassembled WGS sequence"/>
</dbReference>
<dbReference type="PANTHER" id="PTHR22916">
    <property type="entry name" value="GLYCOSYLTRANSFERASE"/>
    <property type="match status" value="1"/>
</dbReference>
<name>A0A2S9JTA3_9SPHI</name>
<dbReference type="RefSeq" id="WP_105723337.1">
    <property type="nucleotide sequence ID" value="NZ_PVBS01000001.1"/>
</dbReference>
<dbReference type="InterPro" id="IPR029044">
    <property type="entry name" value="Nucleotide-diphossugar_trans"/>
</dbReference>
<keyword evidence="1" id="KW-0328">Glycosyltransferase</keyword>
<dbReference type="GO" id="GO:0016758">
    <property type="term" value="F:hexosyltransferase activity"/>
    <property type="evidence" value="ECO:0007669"/>
    <property type="project" value="UniProtKB-ARBA"/>
</dbReference>
<accession>A0A2S9JTA3</accession>
<organism evidence="4 5">
    <name type="scientific">Sphingobacterium gobiense</name>
    <dbReference type="NCBI Taxonomy" id="1382456"/>
    <lineage>
        <taxon>Bacteria</taxon>
        <taxon>Pseudomonadati</taxon>
        <taxon>Bacteroidota</taxon>
        <taxon>Sphingobacteriia</taxon>
        <taxon>Sphingobacteriales</taxon>
        <taxon>Sphingobacteriaceae</taxon>
        <taxon>Sphingobacterium</taxon>
    </lineage>
</organism>
<dbReference type="PANTHER" id="PTHR22916:SF51">
    <property type="entry name" value="GLYCOSYLTRANSFERASE EPSH-RELATED"/>
    <property type="match status" value="1"/>
</dbReference>
<dbReference type="OrthoDB" id="1114838at2"/>
<evidence type="ECO:0000313" key="5">
    <source>
        <dbReference type="Proteomes" id="UP000238642"/>
    </source>
</evidence>
<dbReference type="EMBL" id="PVBS01000001">
    <property type="protein sequence ID" value="PRD56484.1"/>
    <property type="molecule type" value="Genomic_DNA"/>
</dbReference>
<dbReference type="Pfam" id="PF00535">
    <property type="entry name" value="Glycos_transf_2"/>
    <property type="match status" value="1"/>
</dbReference>
<evidence type="ECO:0000259" key="3">
    <source>
        <dbReference type="Pfam" id="PF00535"/>
    </source>
</evidence>
<dbReference type="CDD" id="cd00761">
    <property type="entry name" value="Glyco_tranf_GTA_type"/>
    <property type="match status" value="1"/>
</dbReference>
<comment type="caution">
    <text evidence="4">The sequence shown here is derived from an EMBL/GenBank/DDBJ whole genome shotgun (WGS) entry which is preliminary data.</text>
</comment>
<dbReference type="InterPro" id="IPR001173">
    <property type="entry name" value="Glyco_trans_2-like"/>
</dbReference>
<proteinExistence type="predicted"/>
<keyword evidence="5" id="KW-1185">Reference proteome</keyword>
<feature type="domain" description="Glycosyltransferase 2-like" evidence="3">
    <location>
        <begin position="7"/>
        <end position="149"/>
    </location>
</feature>
<dbReference type="AlphaFoldDB" id="A0A2S9JTA3"/>
<gene>
    <name evidence="4" type="ORF">C5749_04375</name>
</gene>
<dbReference type="Gene3D" id="3.90.550.10">
    <property type="entry name" value="Spore Coat Polysaccharide Biosynthesis Protein SpsA, Chain A"/>
    <property type="match status" value="1"/>
</dbReference>
<sequence length="329" mass="38581">MSKALVSIIIPVYNAADTLHVCLVSLERQSYDKLELIFVDDCSTDASVQLIEKFQEKLAKQTSSMVKLLRHAENQGVAAARNIGLDAATGDYLYYVDADDWLAPQAIELMLEEAERNDAEIVGCDWYLSFSKNERLMRQPTISIPEEGIRHFINGKMRWNLWLFLVKRSLYEDHQLRFIPKLNMGEDMMMMFKLFSLAKKVNHLPQALYHYGQSNEASLTKSYTDEHIEQVVQNVNEIAHFLGEQKKEAVSSLDLLKLIIKLPMLISDDRRQYEKWRNWFSEANGYAWNNKEQSLRIRLIQWAAWKKQDWLLKLHYYLIIRVVYGLFYT</sequence>
<dbReference type="SUPFAM" id="SSF53448">
    <property type="entry name" value="Nucleotide-diphospho-sugar transferases"/>
    <property type="match status" value="1"/>
</dbReference>
<reference evidence="4 5" key="1">
    <citation type="submission" date="2018-02" db="EMBL/GenBank/DDBJ databases">
        <title>The draft genome of Sphingobacterium gobiense H7.</title>
        <authorList>
            <person name="Li L."/>
            <person name="Liu L."/>
            <person name="Zhang X."/>
            <person name="Wang T."/>
            <person name="Liang L."/>
        </authorList>
    </citation>
    <scope>NUCLEOTIDE SEQUENCE [LARGE SCALE GENOMIC DNA]</scope>
    <source>
        <strain evidence="4 5">ACCC 05757</strain>
    </source>
</reference>
<protein>
    <submittedName>
        <fullName evidence="4">Glycosyl transferase family A</fullName>
    </submittedName>
</protein>
<evidence type="ECO:0000256" key="1">
    <source>
        <dbReference type="ARBA" id="ARBA00022676"/>
    </source>
</evidence>
<evidence type="ECO:0000313" key="4">
    <source>
        <dbReference type="EMBL" id="PRD56484.1"/>
    </source>
</evidence>
<keyword evidence="2 4" id="KW-0808">Transferase</keyword>
<evidence type="ECO:0000256" key="2">
    <source>
        <dbReference type="ARBA" id="ARBA00022679"/>
    </source>
</evidence>